<dbReference type="EMBL" id="FRAV01000049">
    <property type="protein sequence ID" value="SHM46075.1"/>
    <property type="molecule type" value="Genomic_DNA"/>
</dbReference>
<dbReference type="Proteomes" id="UP000184364">
    <property type="component" value="Unassembled WGS sequence"/>
</dbReference>
<proteinExistence type="predicted"/>
<dbReference type="NCBIfam" id="TIGR01200">
    <property type="entry name" value="GLPGLI"/>
    <property type="match status" value="1"/>
</dbReference>
<evidence type="ECO:0000313" key="2">
    <source>
        <dbReference type="Proteomes" id="UP000184364"/>
    </source>
</evidence>
<dbReference type="OrthoDB" id="1440774at2"/>
<protein>
    <submittedName>
        <fullName evidence="1">GLPGLI family protein</fullName>
    </submittedName>
</protein>
<dbReference type="STRING" id="1302687.SAMN05444267_104910"/>
<dbReference type="RefSeq" id="WP_073297345.1">
    <property type="nucleotide sequence ID" value="NZ_FRAV01000049.1"/>
</dbReference>
<reference evidence="2" key="1">
    <citation type="submission" date="2016-11" db="EMBL/GenBank/DDBJ databases">
        <authorList>
            <person name="Varghese N."/>
            <person name="Submissions S."/>
        </authorList>
    </citation>
    <scope>NUCLEOTIDE SEQUENCE [LARGE SCALE GENOMIC DNA]</scope>
    <source>
        <strain evidence="2">DSM 26899</strain>
    </source>
</reference>
<dbReference type="AlphaFoldDB" id="A0A1M7IZE5"/>
<accession>A0A1M7IZE5</accession>
<name>A0A1M7IZE5_9FLAO</name>
<dbReference type="Pfam" id="PF09697">
    <property type="entry name" value="Porph_ging"/>
    <property type="match status" value="1"/>
</dbReference>
<keyword evidence="2" id="KW-1185">Reference proteome</keyword>
<evidence type="ECO:0000313" key="1">
    <source>
        <dbReference type="EMBL" id="SHM46075.1"/>
    </source>
</evidence>
<organism evidence="1 2">
    <name type="scientific">Chryseobacterium polytrichastri</name>
    <dbReference type="NCBI Taxonomy" id="1302687"/>
    <lineage>
        <taxon>Bacteria</taxon>
        <taxon>Pseudomonadati</taxon>
        <taxon>Bacteroidota</taxon>
        <taxon>Flavobacteriia</taxon>
        <taxon>Flavobacteriales</taxon>
        <taxon>Weeksellaceae</taxon>
        <taxon>Chryseobacterium group</taxon>
        <taxon>Chryseobacterium</taxon>
    </lineage>
</organism>
<sequence length="276" mass="33009">MIKKSTILLFLFLLNHFYSQNYRALYKFDYKRDSSSTNYTTMNMVLDLQKQYTKFYFQKQLKFDSLIKINKRVAFSIPLQQIIKRNSGSFANENFVNVDDRYYTFSSSDEMKWKISDSIKNYNIYKLQKAETNWGGRKWIAWFSTEIPIAEGPYKFRGLPGLIMQLLDTRNNFSYNLISFKKLDSEFDTHNVVETNLGDDAIKINLSKYQKLLLNVYGNPFSEFENMKNQDWQLEIYDKKIKTIEGLNEIKSQYQLDIKRYYNPIELDRAVKYPKK</sequence>
<gene>
    <name evidence="1" type="ORF">SAMN05444267_104910</name>
</gene>
<dbReference type="InterPro" id="IPR005901">
    <property type="entry name" value="GLPGLI"/>
</dbReference>